<sequence length="488" mass="56814">MKVVGLVASSITLVEVAARLGAGALKLRELWQQVHDVPETITRLLQEIEILEPVLEQIANEGGNHHSASDTFRLIFDVSTTADGHEYQARLQLPWWLVTWAFDIQASKELAGWKYTLRLWRTISRNSEVFNAAFLGRVDELRNMLIRHEASLYDRDPHGTTLLHSAAFGGQLELMESLRAWGLRGLWSEQAASLDDALTPLHYFVLGIKPISVRMDEKHKFLLEHGAYEADGPLSGSIRLQGKFYTHLKQNMRRSSDVFRLLQPIMFPDFYDRCIHERLAVFFLEDETDYMEREKEPNQESIKKTKGRHGIRTYSPMAEARRLVRDVVPLLDHLSSVAPQRHYRHAPRTALINLIMRWSRGNRDYWPLEYVEDVRFHTRLTPSDVRKRLRDTLACWLEDLRACGVDLEAYGCTENRIFREHWCVRYIPYCVGTTVDHTARLQDFDYGPNPEDWKFHWGPDAERFAGDFWEMVNRPPPVMPGSWIEMDE</sequence>
<protein>
    <submittedName>
        <fullName evidence="1">Uu.00g011100.m01.CDS01</fullName>
    </submittedName>
</protein>
<gene>
    <name evidence="1" type="ORF">KHLLAP_LOCUS13459</name>
</gene>
<organism evidence="1 2">
    <name type="scientific">Anthostomella pinea</name>
    <dbReference type="NCBI Taxonomy" id="933095"/>
    <lineage>
        <taxon>Eukaryota</taxon>
        <taxon>Fungi</taxon>
        <taxon>Dikarya</taxon>
        <taxon>Ascomycota</taxon>
        <taxon>Pezizomycotina</taxon>
        <taxon>Sordariomycetes</taxon>
        <taxon>Xylariomycetidae</taxon>
        <taxon>Xylariales</taxon>
        <taxon>Xylariaceae</taxon>
        <taxon>Anthostomella</taxon>
    </lineage>
</organism>
<comment type="caution">
    <text evidence="1">The sequence shown here is derived from an EMBL/GenBank/DDBJ whole genome shotgun (WGS) entry which is preliminary data.</text>
</comment>
<reference evidence="1" key="1">
    <citation type="submission" date="2023-10" db="EMBL/GenBank/DDBJ databases">
        <authorList>
            <person name="Hackl T."/>
        </authorList>
    </citation>
    <scope>NUCLEOTIDE SEQUENCE</scope>
</reference>
<dbReference type="InterPro" id="IPR036770">
    <property type="entry name" value="Ankyrin_rpt-contain_sf"/>
</dbReference>
<evidence type="ECO:0000313" key="1">
    <source>
        <dbReference type="EMBL" id="CAJ2512991.1"/>
    </source>
</evidence>
<keyword evidence="2" id="KW-1185">Reference proteome</keyword>
<dbReference type="Gene3D" id="1.25.40.20">
    <property type="entry name" value="Ankyrin repeat-containing domain"/>
    <property type="match status" value="1"/>
</dbReference>
<dbReference type="Proteomes" id="UP001295740">
    <property type="component" value="Unassembled WGS sequence"/>
</dbReference>
<dbReference type="AlphaFoldDB" id="A0AAI8VXP8"/>
<evidence type="ECO:0000313" key="2">
    <source>
        <dbReference type="Proteomes" id="UP001295740"/>
    </source>
</evidence>
<dbReference type="SUPFAM" id="SSF48403">
    <property type="entry name" value="Ankyrin repeat"/>
    <property type="match status" value="1"/>
</dbReference>
<proteinExistence type="predicted"/>
<name>A0AAI8VXP8_9PEZI</name>
<dbReference type="EMBL" id="CAUWAG010000020">
    <property type="protein sequence ID" value="CAJ2512991.1"/>
    <property type="molecule type" value="Genomic_DNA"/>
</dbReference>
<accession>A0AAI8VXP8</accession>